<evidence type="ECO:0000313" key="2">
    <source>
        <dbReference type="EMBL" id="SAY46177.1"/>
    </source>
</evidence>
<protein>
    <submittedName>
        <fullName evidence="2">Uncharacterized protein</fullName>
    </submittedName>
</protein>
<feature type="transmembrane region" description="Helical" evidence="1">
    <location>
        <begin position="32"/>
        <end position="57"/>
    </location>
</feature>
<dbReference type="EMBL" id="LT575490">
    <property type="protein sequence ID" value="SAY46177.1"/>
    <property type="molecule type" value="Genomic_DNA"/>
</dbReference>
<gene>
    <name evidence="2" type="ORF">PWN146_04942</name>
</gene>
<dbReference type="AlphaFoldDB" id="A0A1C3HMC4"/>
<name>A0A1C3HMC4_SERMA</name>
<accession>A0A1C3HMC4</accession>
<reference evidence="2" key="1">
    <citation type="submission" date="2016-05" db="EMBL/GenBank/DDBJ databases">
        <authorList>
            <person name="Cock P.J.A."/>
            <person name="Cock P.J.A."/>
        </authorList>
    </citation>
    <scope>NUCLEOTIDE SEQUENCE</scope>
    <source>
        <strain evidence="2">PWN146_assembly</strain>
    </source>
</reference>
<keyword evidence="1" id="KW-0812">Transmembrane</keyword>
<evidence type="ECO:0000256" key="1">
    <source>
        <dbReference type="SAM" id="Phobius"/>
    </source>
</evidence>
<proteinExistence type="predicted"/>
<sequence>MKKNGQFTGICVLSAIYLAATAGKLDQLQGNVLGSVLWVLAVIPGGMWLIAQALGAIHKTLLRL</sequence>
<keyword evidence="1" id="KW-1133">Transmembrane helix</keyword>
<keyword evidence="1" id="KW-0472">Membrane</keyword>
<organism evidence="2">
    <name type="scientific">Serratia marcescens</name>
    <dbReference type="NCBI Taxonomy" id="615"/>
    <lineage>
        <taxon>Bacteria</taxon>
        <taxon>Pseudomonadati</taxon>
        <taxon>Pseudomonadota</taxon>
        <taxon>Gammaproteobacteria</taxon>
        <taxon>Enterobacterales</taxon>
        <taxon>Yersiniaceae</taxon>
        <taxon>Serratia</taxon>
    </lineage>
</organism>